<dbReference type="SUPFAM" id="SSF51101">
    <property type="entry name" value="Mannose-binding lectins"/>
    <property type="match status" value="3"/>
</dbReference>
<dbReference type="InterPro" id="IPR033734">
    <property type="entry name" value="Jacalin-like_lectin_dom_plant"/>
</dbReference>
<sequence>MARLELIKPLLSVGLIGSKMGSKWDDGNRHTDVRKIIYELDSEGERFIRSIAFEYQNEDGGTWRSETHGVMGGKKEEKPIKMGTGEYLTFVSGYCKKDRINGIGIKLLTFLTNKNRPITIGDEMGIDKKRDSFIRLPTDGKIVGFYGWDFGKLRGIGAYFKREPFAGGEAGEDRKFDGVREICVLPNQSGIRYIKFGCDNRSEEGIQRFCGDWTGEVFPEEEQIQLKDYPREYLTSISGYVGEDGAIKSLTFYSNRGTHGPHGREGNGKYFWYPSTGSRITGFYGTKGETLKSIGVYVEPIPYMYPSIILGPFGGSGGQEWDDGVHTNVRGFRVTTSGANKKEKIESITFMYDDDGFLVEGSPHGRRVVSSGKWIWLDFPYERLTSIGVWKGSVEGVTAIRGLRITTIRGTSTYSPPYPYGQCTTDPNTPADFTIKKDGHKIVGFFGRKGDSHLISIGAHLEQN</sequence>
<keyword evidence="2" id="KW-0430">Lectin</keyword>
<evidence type="ECO:0000256" key="1">
    <source>
        <dbReference type="ARBA" id="ARBA00006568"/>
    </source>
</evidence>
<evidence type="ECO:0000313" key="4">
    <source>
        <dbReference type="EMBL" id="KAL3729407.1"/>
    </source>
</evidence>
<gene>
    <name evidence="4" type="ORF">ACJRO7_026508</name>
</gene>
<feature type="domain" description="Jacalin-type lectin" evidence="3">
    <location>
        <begin position="307"/>
        <end position="463"/>
    </location>
</feature>
<dbReference type="GO" id="GO:0030246">
    <property type="term" value="F:carbohydrate binding"/>
    <property type="evidence" value="ECO:0007669"/>
    <property type="project" value="UniProtKB-KW"/>
</dbReference>
<reference evidence="4 5" key="1">
    <citation type="submission" date="2024-11" db="EMBL/GenBank/DDBJ databases">
        <title>Chromosome-level genome assembly of Eucalyptus globulus Labill. provides insights into its genome evolution.</title>
        <authorList>
            <person name="Li X."/>
        </authorList>
    </citation>
    <scope>NUCLEOTIDE SEQUENCE [LARGE SCALE GENOMIC DNA]</scope>
    <source>
        <strain evidence="4">CL2024</strain>
        <tissue evidence="4">Fresh tender leaves</tissue>
    </source>
</reference>
<evidence type="ECO:0000259" key="3">
    <source>
        <dbReference type="PROSITE" id="PS51752"/>
    </source>
</evidence>
<evidence type="ECO:0000313" key="5">
    <source>
        <dbReference type="Proteomes" id="UP001634007"/>
    </source>
</evidence>
<dbReference type="InterPro" id="IPR001229">
    <property type="entry name" value="Jacalin-like_lectin_dom"/>
</dbReference>
<accession>A0ABD3JQU7</accession>
<feature type="domain" description="Jacalin-type lectin" evidence="3">
    <location>
        <begin position="10"/>
        <end position="148"/>
    </location>
</feature>
<dbReference type="CDD" id="cd09612">
    <property type="entry name" value="Jacalin"/>
    <property type="match status" value="1"/>
</dbReference>
<dbReference type="AlphaFoldDB" id="A0ABD3JQU7"/>
<dbReference type="Gene3D" id="2.100.10.30">
    <property type="entry name" value="Jacalin-like lectin domain"/>
    <property type="match status" value="3"/>
</dbReference>
<organism evidence="4 5">
    <name type="scientific">Eucalyptus globulus</name>
    <name type="common">Tasmanian blue gum</name>
    <dbReference type="NCBI Taxonomy" id="34317"/>
    <lineage>
        <taxon>Eukaryota</taxon>
        <taxon>Viridiplantae</taxon>
        <taxon>Streptophyta</taxon>
        <taxon>Embryophyta</taxon>
        <taxon>Tracheophyta</taxon>
        <taxon>Spermatophyta</taxon>
        <taxon>Magnoliopsida</taxon>
        <taxon>eudicotyledons</taxon>
        <taxon>Gunneridae</taxon>
        <taxon>Pentapetalae</taxon>
        <taxon>rosids</taxon>
        <taxon>malvids</taxon>
        <taxon>Myrtales</taxon>
        <taxon>Myrtaceae</taxon>
        <taxon>Myrtoideae</taxon>
        <taxon>Eucalypteae</taxon>
        <taxon>Eucalyptus</taxon>
    </lineage>
</organism>
<dbReference type="PANTHER" id="PTHR47293">
    <property type="entry name" value="JACALIN-RELATED LECTIN 3"/>
    <property type="match status" value="1"/>
</dbReference>
<dbReference type="InterPro" id="IPR036404">
    <property type="entry name" value="Jacalin-like_lectin_dom_sf"/>
</dbReference>
<dbReference type="EMBL" id="JBJKBG010000007">
    <property type="protein sequence ID" value="KAL3729407.1"/>
    <property type="molecule type" value="Genomic_DNA"/>
</dbReference>
<dbReference type="PANTHER" id="PTHR47293:SF68">
    <property type="entry name" value="JACALIN-RELATED LECTIN 3"/>
    <property type="match status" value="1"/>
</dbReference>
<dbReference type="PROSITE" id="PS51752">
    <property type="entry name" value="JACALIN_LECTIN"/>
    <property type="match status" value="3"/>
</dbReference>
<feature type="domain" description="Jacalin-type lectin" evidence="3">
    <location>
        <begin position="153"/>
        <end position="300"/>
    </location>
</feature>
<dbReference type="Proteomes" id="UP001634007">
    <property type="component" value="Unassembled WGS sequence"/>
</dbReference>
<dbReference type="SMART" id="SM00915">
    <property type="entry name" value="Jacalin"/>
    <property type="match status" value="3"/>
</dbReference>
<name>A0ABD3JQU7_EUCGL</name>
<comment type="similarity">
    <text evidence="1">Belongs to the jacalin lectin family.</text>
</comment>
<proteinExistence type="inferred from homology"/>
<evidence type="ECO:0000256" key="2">
    <source>
        <dbReference type="ARBA" id="ARBA00022734"/>
    </source>
</evidence>
<protein>
    <recommendedName>
        <fullName evidence="3">Jacalin-type lectin domain-containing protein</fullName>
    </recommendedName>
</protein>
<keyword evidence="5" id="KW-1185">Reference proteome</keyword>
<comment type="caution">
    <text evidence="4">The sequence shown here is derived from an EMBL/GenBank/DDBJ whole genome shotgun (WGS) entry which is preliminary data.</text>
</comment>
<dbReference type="Pfam" id="PF01419">
    <property type="entry name" value="Jacalin"/>
    <property type="match status" value="3"/>
</dbReference>